<gene>
    <name evidence="2" type="ORF">EHW97_07365</name>
</gene>
<dbReference type="InterPro" id="IPR050982">
    <property type="entry name" value="Auxin_biosynth/cation_transpt"/>
</dbReference>
<dbReference type="SUPFAM" id="SSF51905">
    <property type="entry name" value="FAD/NAD(P)-binding domain"/>
    <property type="match status" value="1"/>
</dbReference>
<evidence type="ECO:0000256" key="1">
    <source>
        <dbReference type="ARBA" id="ARBA00023002"/>
    </source>
</evidence>
<dbReference type="Gene3D" id="3.50.50.60">
    <property type="entry name" value="FAD/NAD(P)-binding domain"/>
    <property type="match status" value="2"/>
</dbReference>
<organism evidence="2 3">
    <name type="scientific">Aeromicrobium camelliae</name>
    <dbReference type="NCBI Taxonomy" id="1538144"/>
    <lineage>
        <taxon>Bacteria</taxon>
        <taxon>Bacillati</taxon>
        <taxon>Actinomycetota</taxon>
        <taxon>Actinomycetes</taxon>
        <taxon>Propionibacteriales</taxon>
        <taxon>Nocardioidaceae</taxon>
        <taxon>Aeromicrobium</taxon>
    </lineage>
</organism>
<protein>
    <submittedName>
        <fullName evidence="2">FAD-dependent oxidoreductase</fullName>
    </submittedName>
</protein>
<evidence type="ECO:0000313" key="2">
    <source>
        <dbReference type="EMBL" id="RQN08128.1"/>
    </source>
</evidence>
<proteinExistence type="predicted"/>
<evidence type="ECO:0000313" key="3">
    <source>
        <dbReference type="Proteomes" id="UP000275225"/>
    </source>
</evidence>
<dbReference type="SUPFAM" id="SSF51971">
    <property type="entry name" value="Nucleotide-binding domain"/>
    <property type="match status" value="1"/>
</dbReference>
<dbReference type="InterPro" id="IPR036188">
    <property type="entry name" value="FAD/NAD-bd_sf"/>
</dbReference>
<name>A0A3N6X383_9ACTN</name>
<keyword evidence="3" id="KW-1185">Reference proteome</keyword>
<comment type="caution">
    <text evidence="2">The sequence shown here is derived from an EMBL/GenBank/DDBJ whole genome shotgun (WGS) entry which is preliminary data.</text>
</comment>
<dbReference type="OrthoDB" id="9808049at2"/>
<accession>A0A3N6X383</accession>
<dbReference type="GO" id="GO:0004497">
    <property type="term" value="F:monooxygenase activity"/>
    <property type="evidence" value="ECO:0007669"/>
    <property type="project" value="TreeGrafter"/>
</dbReference>
<dbReference type="AlphaFoldDB" id="A0A3N6X383"/>
<dbReference type="PANTHER" id="PTHR43539">
    <property type="entry name" value="FLAVIN-BINDING MONOOXYGENASE-LIKE PROTEIN (AFU_ORTHOLOGUE AFUA_4G09220)"/>
    <property type="match status" value="1"/>
</dbReference>
<keyword evidence="1" id="KW-0560">Oxidoreductase</keyword>
<dbReference type="GO" id="GO:0050660">
    <property type="term" value="F:flavin adenine dinucleotide binding"/>
    <property type="evidence" value="ECO:0007669"/>
    <property type="project" value="TreeGrafter"/>
</dbReference>
<dbReference type="Proteomes" id="UP000275225">
    <property type="component" value="Unassembled WGS sequence"/>
</dbReference>
<dbReference type="Pfam" id="PF13738">
    <property type="entry name" value="Pyr_redox_3"/>
    <property type="match status" value="1"/>
</dbReference>
<dbReference type="PANTHER" id="PTHR43539:SF78">
    <property type="entry name" value="FLAVIN-CONTAINING MONOOXYGENASE"/>
    <property type="match status" value="1"/>
</dbReference>
<dbReference type="PRINTS" id="PR00411">
    <property type="entry name" value="PNDRDTASEI"/>
</dbReference>
<sequence length="469" mass="51055">MRPRKCASHPIALFGTIELEGRQDLLDTCSTSGEDRVRRSSSCAGSSEVEVSKEHIEAVVIGAGQAGIAMSEHLSNCGVSHVVLERDRIAERWRSQRWDSLVANGPAWHDRFPNLEFDEVAPDSFATKEQVADYFEAYARKIGAPVRCGVEVTSVRPNEGRPGFRVTTSAGEYDARFVVVATGPFQRPSIPAIVPESAGVQQIHSSSYRNPAQLPSGGVLVVGAGSSGVQIADELRRSGRDVYLSVGPHDRPPRSYRGRDFVWWLGVLGMWDADAPPAGAEHVTIAVSGARGGHTVDFRELAAAGIELVGMTTAFEDGVLRFAGDLAANIQRGDANYLALLDAADDYIARNGLAFPEEPRARELGALPDCASQPHRELDLQDAGVNSIVWATGFTADYSWLHADAFDEKGRPRHRRGVSSEPGIYFLGLPWLSRRGSSFIWGVWHDAKYVADHIATQRTYLSYRSGASK</sequence>
<reference evidence="2 3" key="1">
    <citation type="submission" date="2018-11" db="EMBL/GenBank/DDBJ databases">
        <authorList>
            <person name="Li F."/>
        </authorList>
    </citation>
    <scope>NUCLEOTIDE SEQUENCE [LARGE SCALE GENOMIC DNA]</scope>
    <source>
        <strain evidence="2 3">YS17T</strain>
    </source>
</reference>
<dbReference type="EMBL" id="RQJX01000008">
    <property type="protein sequence ID" value="RQN08128.1"/>
    <property type="molecule type" value="Genomic_DNA"/>
</dbReference>